<evidence type="ECO:0000256" key="1">
    <source>
        <dbReference type="ARBA" id="ARBA00010928"/>
    </source>
</evidence>
<organism evidence="8 9">
    <name type="scientific">Talaromyces amestolkiae</name>
    <dbReference type="NCBI Taxonomy" id="1196081"/>
    <lineage>
        <taxon>Eukaryota</taxon>
        <taxon>Fungi</taxon>
        <taxon>Dikarya</taxon>
        <taxon>Ascomycota</taxon>
        <taxon>Pezizomycotina</taxon>
        <taxon>Eurotiomycetes</taxon>
        <taxon>Eurotiomycetidae</taxon>
        <taxon>Eurotiales</taxon>
        <taxon>Trichocomaceae</taxon>
        <taxon>Talaromyces</taxon>
        <taxon>Talaromyces sect. Talaromyces</taxon>
    </lineage>
</organism>
<gene>
    <name evidence="8" type="ORF">BHQ10_006674</name>
</gene>
<evidence type="ECO:0000256" key="5">
    <source>
        <dbReference type="ARBA" id="ARBA00049233"/>
    </source>
</evidence>
<dbReference type="Pfam" id="PF22725">
    <property type="entry name" value="GFO_IDH_MocA_C3"/>
    <property type="match status" value="1"/>
</dbReference>
<comment type="caution">
    <text evidence="8">The sequence shown here is derived from an EMBL/GenBank/DDBJ whole genome shotgun (WGS) entry which is preliminary data.</text>
</comment>
<evidence type="ECO:0000259" key="7">
    <source>
        <dbReference type="Pfam" id="PF22725"/>
    </source>
</evidence>
<dbReference type="GO" id="GO:0047837">
    <property type="term" value="F:D-xylose 1-dehydrogenase (NADP+) activity"/>
    <property type="evidence" value="ECO:0007669"/>
    <property type="project" value="UniProtKB-EC"/>
</dbReference>
<dbReference type="PANTHER" id="PTHR22604">
    <property type="entry name" value="OXIDOREDUCTASES"/>
    <property type="match status" value="1"/>
</dbReference>
<keyword evidence="9" id="KW-1185">Reference proteome</keyword>
<dbReference type="SUPFAM" id="SSF51735">
    <property type="entry name" value="NAD(P)-binding Rossmann-fold domains"/>
    <property type="match status" value="1"/>
</dbReference>
<dbReference type="InterPro" id="IPR055170">
    <property type="entry name" value="GFO_IDH_MocA-like_dom"/>
</dbReference>
<evidence type="ECO:0000313" key="8">
    <source>
        <dbReference type="EMBL" id="RAO70662.1"/>
    </source>
</evidence>
<dbReference type="EMBL" id="MIKG01000012">
    <property type="protein sequence ID" value="RAO70662.1"/>
    <property type="molecule type" value="Genomic_DNA"/>
</dbReference>
<protein>
    <recommendedName>
        <fullName evidence="3">D-xylose 1-dehydrogenase (NADP(+), D-xylono-1,5-lactone-forming)</fullName>
        <ecNumber evidence="3">1.1.1.179</ecNumber>
    </recommendedName>
    <alternativeName>
        <fullName evidence="4">D-xylose-NADP dehydrogenase</fullName>
    </alternativeName>
</protein>
<dbReference type="Gene3D" id="3.30.360.10">
    <property type="entry name" value="Dihydrodipicolinate Reductase, domain 2"/>
    <property type="match status" value="1"/>
</dbReference>
<evidence type="ECO:0000256" key="2">
    <source>
        <dbReference type="ARBA" id="ARBA00023002"/>
    </source>
</evidence>
<dbReference type="Pfam" id="PF01408">
    <property type="entry name" value="GFO_IDH_MocA"/>
    <property type="match status" value="1"/>
</dbReference>
<name>A0A364L4E2_TALAM</name>
<evidence type="ECO:0000256" key="4">
    <source>
        <dbReference type="ARBA" id="ARBA00042988"/>
    </source>
</evidence>
<accession>A0A364L4E2</accession>
<dbReference type="Gene3D" id="3.40.50.720">
    <property type="entry name" value="NAD(P)-binding Rossmann-like Domain"/>
    <property type="match status" value="1"/>
</dbReference>
<dbReference type="InterPro" id="IPR036291">
    <property type="entry name" value="NAD(P)-bd_dom_sf"/>
</dbReference>
<dbReference type="PANTHER" id="PTHR22604:SF115">
    <property type="entry name" value="DIHYDRODIOL DEHYDROGENASE, PUTATIVE (AFU_ORTHOLOGUE AFUA_1G07520)-RELATED"/>
    <property type="match status" value="1"/>
</dbReference>
<comment type="similarity">
    <text evidence="1">Belongs to the Gfo/Idh/MocA family.</text>
</comment>
<feature type="domain" description="GFO/IDH/MocA-like oxidoreductase" evidence="7">
    <location>
        <begin position="146"/>
        <end position="284"/>
    </location>
</feature>
<evidence type="ECO:0000259" key="6">
    <source>
        <dbReference type="Pfam" id="PF01408"/>
    </source>
</evidence>
<reference evidence="8 9" key="1">
    <citation type="journal article" date="2017" name="Biotechnol. Biofuels">
        <title>Differential beta-glucosidase expression as a function of carbon source availability in Talaromyces amestolkiae: a genomic and proteomic approach.</title>
        <authorList>
            <person name="de Eugenio L.I."/>
            <person name="Mendez-Liter J.A."/>
            <person name="Nieto-Dominguez M."/>
            <person name="Alonso L."/>
            <person name="Gil-Munoz J."/>
            <person name="Barriuso J."/>
            <person name="Prieto A."/>
            <person name="Martinez M.J."/>
        </authorList>
    </citation>
    <scope>NUCLEOTIDE SEQUENCE [LARGE SCALE GENOMIC DNA]</scope>
    <source>
        <strain evidence="8 9">CIB</strain>
    </source>
</reference>
<sequence length="378" mass="41497">MVYNARWGILATGGIAKTFVKDLLKDASARNASDISHTVTAVASSSSASRAQDFITELSIPGSPKAYGSYDELVNDPNVDVIYVATPHSHHYQNARLALEAGKNVLCEKAFTVNAAQTKILVDLAKAKGLFLMEAVWTRYFPLSVQVRDIIQKEEEIGEVVRVQADLSIGNPDGFDVASRMVNLDLAGGALLDLGIYSLTWVFQTLYHTLPPSQRKPPSSIQSSMVKYPATGADEDTTILLTFPTTTPNNNRRTSHAVAMTAFAVDSHPKGTPSVRIQGTKGEIQIIGPAFRPVKYRVVPTDESKQIREVEPEFPAGGHGMYWEADEVARCLRDGKLESEGMPWEESIVIMEVMDEVRKQNGLVYPEKIESVEYPVAL</sequence>
<dbReference type="OrthoDB" id="2129491at2759"/>
<dbReference type="InterPro" id="IPR000683">
    <property type="entry name" value="Gfo/Idh/MocA-like_OxRdtase_N"/>
</dbReference>
<evidence type="ECO:0000256" key="3">
    <source>
        <dbReference type="ARBA" id="ARBA00038984"/>
    </source>
</evidence>
<dbReference type="RefSeq" id="XP_040735178.1">
    <property type="nucleotide sequence ID" value="XM_040879286.1"/>
</dbReference>
<evidence type="ECO:0000313" key="9">
    <source>
        <dbReference type="Proteomes" id="UP000249363"/>
    </source>
</evidence>
<dbReference type="SUPFAM" id="SSF55347">
    <property type="entry name" value="Glyceraldehyde-3-phosphate dehydrogenase-like, C-terminal domain"/>
    <property type="match status" value="1"/>
</dbReference>
<dbReference type="GO" id="GO:0000166">
    <property type="term" value="F:nucleotide binding"/>
    <property type="evidence" value="ECO:0007669"/>
    <property type="project" value="InterPro"/>
</dbReference>
<dbReference type="EC" id="1.1.1.179" evidence="3"/>
<dbReference type="STRING" id="1196081.A0A364L4E2"/>
<keyword evidence="2" id="KW-0560">Oxidoreductase</keyword>
<dbReference type="Proteomes" id="UP000249363">
    <property type="component" value="Unassembled WGS sequence"/>
</dbReference>
<comment type="catalytic activity">
    <reaction evidence="5">
        <text>D-xylose + NADP(+) = D-xylono-1,5-lactone + NADPH + H(+)</text>
        <dbReference type="Rhea" id="RHEA:22000"/>
        <dbReference type="ChEBI" id="CHEBI:15378"/>
        <dbReference type="ChEBI" id="CHEBI:15867"/>
        <dbReference type="ChEBI" id="CHEBI:53455"/>
        <dbReference type="ChEBI" id="CHEBI:57783"/>
        <dbReference type="ChEBI" id="CHEBI:58349"/>
        <dbReference type="EC" id="1.1.1.179"/>
    </reaction>
</comment>
<dbReference type="GeneID" id="63795890"/>
<dbReference type="InterPro" id="IPR050984">
    <property type="entry name" value="Gfo/Idh/MocA_domain"/>
</dbReference>
<feature type="domain" description="Gfo/Idh/MocA-like oxidoreductase N-terminal" evidence="6">
    <location>
        <begin position="6"/>
        <end position="133"/>
    </location>
</feature>
<dbReference type="AlphaFoldDB" id="A0A364L4E2"/>
<proteinExistence type="inferred from homology"/>